<feature type="compositionally biased region" description="Polar residues" evidence="3">
    <location>
        <begin position="679"/>
        <end position="692"/>
    </location>
</feature>
<feature type="region of interest" description="Disordered" evidence="3">
    <location>
        <begin position="148"/>
        <end position="270"/>
    </location>
</feature>
<dbReference type="PANTHER" id="PTHR19134">
    <property type="entry name" value="RECEPTOR-TYPE TYROSINE-PROTEIN PHOSPHATASE"/>
    <property type="match status" value="1"/>
</dbReference>
<dbReference type="PROSITE" id="PS50055">
    <property type="entry name" value="TYR_PHOSPHATASE_PTP"/>
    <property type="match status" value="1"/>
</dbReference>
<feature type="domain" description="Tyrosine-protein phosphatase" evidence="4">
    <location>
        <begin position="547"/>
        <end position="920"/>
    </location>
</feature>
<dbReference type="CDD" id="cd01446">
    <property type="entry name" value="DSP_MapKP"/>
    <property type="match status" value="1"/>
</dbReference>
<dbReference type="PROSITE" id="PS50206">
    <property type="entry name" value="RHODANESE_3"/>
    <property type="match status" value="1"/>
</dbReference>
<dbReference type="PANTHER" id="PTHR19134:SF561">
    <property type="entry name" value="PROTEIN TYROSINE PHOSPHATASE 36E, ISOFORM A"/>
    <property type="match status" value="1"/>
</dbReference>
<evidence type="ECO:0000256" key="1">
    <source>
        <dbReference type="ARBA" id="ARBA00009649"/>
    </source>
</evidence>
<feature type="compositionally biased region" description="Polar residues" evidence="3">
    <location>
        <begin position="94"/>
        <end position="103"/>
    </location>
</feature>
<dbReference type="CDD" id="cd18533">
    <property type="entry name" value="PTP_fungal"/>
    <property type="match status" value="1"/>
</dbReference>
<dbReference type="Gene3D" id="3.40.250.10">
    <property type="entry name" value="Rhodanese-like domain"/>
    <property type="match status" value="1"/>
</dbReference>
<feature type="compositionally biased region" description="Basic and acidic residues" evidence="3">
    <location>
        <begin position="245"/>
        <end position="261"/>
    </location>
</feature>
<protein>
    <recommendedName>
        <fullName evidence="2">protein-tyrosine-phosphatase</fullName>
        <ecNumber evidence="2">3.1.3.48</ecNumber>
    </recommendedName>
</protein>
<comment type="similarity">
    <text evidence="1">Belongs to the protein-tyrosine phosphatase family. Non-receptor class subfamily.</text>
</comment>
<evidence type="ECO:0000313" key="8">
    <source>
        <dbReference type="Proteomes" id="UP000517252"/>
    </source>
</evidence>
<dbReference type="Pfam" id="PF00102">
    <property type="entry name" value="Y_phosphatase"/>
    <property type="match status" value="2"/>
</dbReference>
<dbReference type="SMART" id="SM00450">
    <property type="entry name" value="RHOD"/>
    <property type="match status" value="1"/>
</dbReference>
<dbReference type="PRINTS" id="PR00700">
    <property type="entry name" value="PRTYPHPHTASE"/>
</dbReference>
<gene>
    <name evidence="7" type="ORF">TASIC1_0010025200</name>
</gene>
<dbReference type="SUPFAM" id="SSF52821">
    <property type="entry name" value="Rhodanese/Cell cycle control phosphatase"/>
    <property type="match status" value="1"/>
</dbReference>
<evidence type="ECO:0000259" key="6">
    <source>
        <dbReference type="PROSITE" id="PS50206"/>
    </source>
</evidence>
<feature type="compositionally biased region" description="Low complexity" evidence="3">
    <location>
        <begin position="418"/>
        <end position="427"/>
    </location>
</feature>
<proteinExistence type="inferred from homology"/>
<organism evidence="7 8">
    <name type="scientific">Trichoderma asperellum</name>
    <name type="common">Filamentous fungus</name>
    <dbReference type="NCBI Taxonomy" id="101201"/>
    <lineage>
        <taxon>Eukaryota</taxon>
        <taxon>Fungi</taxon>
        <taxon>Dikarya</taxon>
        <taxon>Ascomycota</taxon>
        <taxon>Pezizomycotina</taxon>
        <taxon>Sordariomycetes</taxon>
        <taxon>Hypocreomycetidae</taxon>
        <taxon>Hypocreales</taxon>
        <taxon>Hypocreaceae</taxon>
        <taxon>Trichoderma</taxon>
    </lineage>
</organism>
<dbReference type="OrthoDB" id="6058203at2759"/>
<dbReference type="SUPFAM" id="SSF52799">
    <property type="entry name" value="(Phosphotyrosine protein) phosphatases II"/>
    <property type="match status" value="1"/>
</dbReference>
<dbReference type="InterPro" id="IPR003595">
    <property type="entry name" value="Tyr_Pase_cat"/>
</dbReference>
<dbReference type="SMART" id="SM00404">
    <property type="entry name" value="PTPc_motif"/>
    <property type="match status" value="1"/>
</dbReference>
<dbReference type="GO" id="GO:0004725">
    <property type="term" value="F:protein tyrosine phosphatase activity"/>
    <property type="evidence" value="ECO:0007669"/>
    <property type="project" value="UniProtKB-EC"/>
</dbReference>
<feature type="compositionally biased region" description="Low complexity" evidence="3">
    <location>
        <begin position="24"/>
        <end position="33"/>
    </location>
</feature>
<feature type="compositionally biased region" description="Polar residues" evidence="3">
    <location>
        <begin position="34"/>
        <end position="57"/>
    </location>
</feature>
<dbReference type="AlphaFoldDB" id="A0A6V8R071"/>
<evidence type="ECO:0000259" key="4">
    <source>
        <dbReference type="PROSITE" id="PS50055"/>
    </source>
</evidence>
<feature type="compositionally biased region" description="Pro residues" evidence="3">
    <location>
        <begin position="152"/>
        <end position="161"/>
    </location>
</feature>
<dbReference type="InterPro" id="IPR016130">
    <property type="entry name" value="Tyr_Pase_AS"/>
</dbReference>
<evidence type="ECO:0000256" key="2">
    <source>
        <dbReference type="ARBA" id="ARBA00013064"/>
    </source>
</evidence>
<feature type="region of interest" description="Disordered" evidence="3">
    <location>
        <begin position="1"/>
        <end position="103"/>
    </location>
</feature>
<dbReference type="InterPro" id="IPR000387">
    <property type="entry name" value="Tyr_Pase_dom"/>
</dbReference>
<evidence type="ECO:0000256" key="3">
    <source>
        <dbReference type="SAM" id="MobiDB-lite"/>
    </source>
</evidence>
<evidence type="ECO:0000313" key="7">
    <source>
        <dbReference type="EMBL" id="GFP58441.1"/>
    </source>
</evidence>
<evidence type="ECO:0000259" key="5">
    <source>
        <dbReference type="PROSITE" id="PS50056"/>
    </source>
</evidence>
<reference evidence="7 8" key="1">
    <citation type="submission" date="2020-07" db="EMBL/GenBank/DDBJ databases">
        <title>Trichoderma asperellum IC-1 whole genome shotgun sequence.</title>
        <authorList>
            <person name="Kanamasa S."/>
            <person name="Takahashi H."/>
        </authorList>
    </citation>
    <scope>NUCLEOTIDE SEQUENCE [LARGE SCALE GENOMIC DNA]</scope>
    <source>
        <strain evidence="7 8">IC-1</strain>
    </source>
</reference>
<comment type="caution">
    <text evidence="7">The sequence shown here is derived from an EMBL/GenBank/DDBJ whole genome shotgun (WGS) entry which is preliminary data.</text>
</comment>
<feature type="domain" description="Tyrosine specific protein phosphatases" evidence="5">
    <location>
        <begin position="782"/>
        <end position="911"/>
    </location>
</feature>
<dbReference type="Gene3D" id="3.90.190.10">
    <property type="entry name" value="Protein tyrosine phosphatase superfamily"/>
    <property type="match status" value="1"/>
</dbReference>
<feature type="region of interest" description="Disordered" evidence="3">
    <location>
        <begin position="412"/>
        <end position="431"/>
    </location>
</feature>
<dbReference type="PROSITE" id="PS50056">
    <property type="entry name" value="TYR_PHOSPHATASE_2"/>
    <property type="match status" value="1"/>
</dbReference>
<dbReference type="SMART" id="SM00194">
    <property type="entry name" value="PTPc"/>
    <property type="match status" value="1"/>
</dbReference>
<feature type="region of interest" description="Disordered" evidence="3">
    <location>
        <begin position="651"/>
        <end position="695"/>
    </location>
</feature>
<dbReference type="Pfam" id="PF00581">
    <property type="entry name" value="Rhodanese"/>
    <property type="match status" value="1"/>
</dbReference>
<name>A0A6V8R071_TRIAP</name>
<sequence>MHDSRAGDRTPVHYTLKTNAPITSHSHSLSLSSRTGMNGGISTTPISSPRASYSVGQNHPPKLSPLRPDVRPSSPNYFGLVVNDSTHDPRESSGLGNNWSPASSSVKSFAAALPKTVTLEPNSEFEFEAFRRQIDQNRGASFALSTSHYIQPPAPKRPQPPRWHTHASDTGSESSFPRALSSARDHPPSRMDIDQVSLQDSAYMSSESKRNSESSLPTMQFPGSIPRFESPRPMDPIQSRTNLTRSEDRDPRLSVMEHRPEPPSPQMSDIRRSVTMPTKLEPGQPSMISAGALKELIEKEDEESILLLDIRSSTNYAASRIRGALNLCIPTTLLKRSTYNTEKLQQMFQNNDAAGEKFSTWRDASWIIVYDARSSDNRDTVAAQNMIKKFTNEGFLGETGILRGGFQGLQGTNPDLIDSSSSDSSKSNAGSGPIGGLAPVIGGVMLPTTKNPFFANIRQNMDLADGVGQRDVSWPQGLEPEVLPQWLRDAADKPDHGKKVSDRFLRIEQDEKTRMQNAYAAFNENNPSHNPAMNGRVQLCGVEKGGKNRYKDILPFEHARVKLQNKPEGSCDYINASHLTASRSNKRYIASQGPLPATFEDFWSVIWEQDVRVIIMLTAESEGGQTKCHTYWNDREYGPIRLRKLSEKKASLDLDKHRPNAAATQSTMPSGEASRKRANTTTTLEAPATNPTPAQPETFVTVRKFSLSHSAHPFEPIREITHLHFSSWPDFGAPAQPSHLLALVELANVMQRAALPVETASIVGSSKIANGLAPVTWYDEPEADSASRPMLVHCSAGCGRTGAFCTVDSVIDMMKRQRLSKLAGGQPQAQESTADVPMEDFDDAISPMTNRQMSFKFDLGNPPKFEERKVEEHPSLDLSWMQDDSLDLIQKTVEDFREQRISMVQSLQQYVLCYETVLEWVNRLHEKARVGPDGRRPRSESYQFA</sequence>
<dbReference type="PROSITE" id="PS00383">
    <property type="entry name" value="TYR_PHOSPHATASE_1"/>
    <property type="match status" value="1"/>
</dbReference>
<dbReference type="InterPro" id="IPR000242">
    <property type="entry name" value="PTP_cat"/>
</dbReference>
<dbReference type="InterPro" id="IPR001763">
    <property type="entry name" value="Rhodanese-like_dom"/>
</dbReference>
<dbReference type="InterPro" id="IPR050348">
    <property type="entry name" value="Protein-Tyr_Phosphatase"/>
</dbReference>
<dbReference type="InterPro" id="IPR029021">
    <property type="entry name" value="Prot-tyrosine_phosphatase-like"/>
</dbReference>
<dbReference type="EC" id="3.1.3.48" evidence="2"/>
<dbReference type="EMBL" id="BLZH01000010">
    <property type="protein sequence ID" value="GFP58441.1"/>
    <property type="molecule type" value="Genomic_DNA"/>
</dbReference>
<dbReference type="Proteomes" id="UP000517252">
    <property type="component" value="Unassembled WGS sequence"/>
</dbReference>
<dbReference type="InterPro" id="IPR036873">
    <property type="entry name" value="Rhodanese-like_dom_sf"/>
</dbReference>
<feature type="domain" description="Rhodanese" evidence="6">
    <location>
        <begin position="301"/>
        <end position="418"/>
    </location>
</feature>
<feature type="compositionally biased region" description="Basic and acidic residues" evidence="3">
    <location>
        <begin position="183"/>
        <end position="193"/>
    </location>
</feature>
<feature type="compositionally biased region" description="Basic and acidic residues" evidence="3">
    <location>
        <begin position="1"/>
        <end position="11"/>
    </location>
</feature>
<accession>A0A6V8R071</accession>